<accession>A0A154P8L3</accession>
<keyword evidence="3" id="KW-1185">Reference proteome</keyword>
<dbReference type="Proteomes" id="UP000076502">
    <property type="component" value="Unassembled WGS sequence"/>
</dbReference>
<dbReference type="PANTHER" id="PTHR21963">
    <property type="entry name" value="PF6"/>
    <property type="match status" value="1"/>
</dbReference>
<feature type="region of interest" description="Disordered" evidence="1">
    <location>
        <begin position="1237"/>
        <end position="1268"/>
    </location>
</feature>
<reference evidence="2 3" key="1">
    <citation type="submission" date="2015-07" db="EMBL/GenBank/DDBJ databases">
        <title>The genome of Dufourea novaeangliae.</title>
        <authorList>
            <person name="Pan H."/>
            <person name="Kapheim K."/>
        </authorList>
    </citation>
    <scope>NUCLEOTIDE SEQUENCE [LARGE SCALE GENOMIC DNA]</scope>
    <source>
        <strain evidence="2">0120121106</strain>
        <tissue evidence="2">Whole body</tissue>
    </source>
</reference>
<feature type="compositionally biased region" description="Low complexity" evidence="1">
    <location>
        <begin position="828"/>
        <end position="838"/>
    </location>
</feature>
<dbReference type="InterPro" id="IPR026173">
    <property type="entry name" value="SPAG17"/>
</dbReference>
<evidence type="ECO:0000313" key="2">
    <source>
        <dbReference type="EMBL" id="KZC08193.1"/>
    </source>
</evidence>
<protein>
    <submittedName>
        <fullName evidence="2">Sperm-associated antigen 17</fullName>
    </submittedName>
</protein>
<feature type="region of interest" description="Disordered" evidence="1">
    <location>
        <begin position="552"/>
        <end position="587"/>
    </location>
</feature>
<organism evidence="2 3">
    <name type="scientific">Dufourea novaeangliae</name>
    <name type="common">Sweat bee</name>
    <dbReference type="NCBI Taxonomy" id="178035"/>
    <lineage>
        <taxon>Eukaryota</taxon>
        <taxon>Metazoa</taxon>
        <taxon>Ecdysozoa</taxon>
        <taxon>Arthropoda</taxon>
        <taxon>Hexapoda</taxon>
        <taxon>Insecta</taxon>
        <taxon>Pterygota</taxon>
        <taxon>Neoptera</taxon>
        <taxon>Endopterygota</taxon>
        <taxon>Hymenoptera</taxon>
        <taxon>Apocrita</taxon>
        <taxon>Aculeata</taxon>
        <taxon>Apoidea</taxon>
        <taxon>Anthophila</taxon>
        <taxon>Halictidae</taxon>
        <taxon>Rophitinae</taxon>
        <taxon>Dufourea</taxon>
    </lineage>
</organism>
<dbReference type="EMBL" id="KQ434844">
    <property type="protein sequence ID" value="KZC08193.1"/>
    <property type="molecule type" value="Genomic_DNA"/>
</dbReference>
<dbReference type="GO" id="GO:1904158">
    <property type="term" value="P:axonemal central apparatus assembly"/>
    <property type="evidence" value="ECO:0007669"/>
    <property type="project" value="TreeGrafter"/>
</dbReference>
<feature type="compositionally biased region" description="Polar residues" evidence="1">
    <location>
        <begin position="1245"/>
        <end position="1254"/>
    </location>
</feature>
<dbReference type="GO" id="GO:0005576">
    <property type="term" value="C:extracellular region"/>
    <property type="evidence" value="ECO:0007669"/>
    <property type="project" value="GOC"/>
</dbReference>
<dbReference type="PANTHER" id="PTHR21963:SF1">
    <property type="entry name" value="SPERM-ASSOCIATED ANTIGEN 17"/>
    <property type="match status" value="1"/>
</dbReference>
<feature type="compositionally biased region" description="Polar residues" evidence="1">
    <location>
        <begin position="569"/>
        <end position="578"/>
    </location>
</feature>
<feature type="compositionally biased region" description="Basic and acidic residues" evidence="1">
    <location>
        <begin position="552"/>
        <end position="565"/>
    </location>
</feature>
<dbReference type="GO" id="GO:0003351">
    <property type="term" value="P:epithelial cilium movement involved in extracellular fluid movement"/>
    <property type="evidence" value="ECO:0007669"/>
    <property type="project" value="TreeGrafter"/>
</dbReference>
<sequence length="1601" mass="184831">MMVETTTEHSKYISLFNTAAEEGRRKAIYCLSYQKMMSSVKILSKHSLEKCPTVQGVCHYASRMLFEGSSRLPAWLVARIVKYLIYRIKEKSIGIVKRMADLEHEIDEEYKIMQTVADWERLNNKRLTKLRKRGEEWRDTIYVDDAPLNGPNLYIILTGFHDPAISEHLVNAGVPLNFILRIKKSKRDLELLAEGDTAMNDFDKTRHLHRFGIYNSSIFELFHFWSKIETWMMDPETHPALLDVAIRVFRPPRFSLVFDDVEYERLKRDMYDNVSYFMYDLYDLYRQHGNYLKSMKLQKLAADDRQEKHDTKIYEALLDSVPQECVSIPLVLFAILAQIDGNRNEELAGGKSEGEDTSDGKIVSLSEIFVVRVDVKQKSRLVRVAMARHFNYDFSQETDALVMGLRTNIDTEVKHETKNQFDSFVEEKLKTLNAKFELDQTDNADDNEETLAEIELILREDTLNETIRLLDDSANSRVTATSNMIDNILPVFWDPRIMSTHAKHGVTVMKLDEYSRHIDKIRGYMSVKVSSEEFRHCLHILMFDRMIFGSTRSRDKSTGRNTKEETTEDPITTKNSRPSMKRSKSVPSLTSKCSRQIHFHSDGNIEYGKVPSSIVDCSPLFEIVDPRETLVPGYLEKNVFSLRYKNEDGLRDFDYMELLPRSIFMQRVQQCLDTFDSFETVYFEPTDSVLLYFSDKWRANGVHEEERMSSIRTSVRLRDFCEYVVAEERDWIHREEQMYRSQTSESLKRLMLKVDEVRDETLMFTDEDFILPWSLKAKDLAKRKLDADTASSSAVNEIIEGSKKIKGKKKKSPRKEKQTQTKSNAGDTSTKISKKISSPTTSQEEITYEFVGYDLGNLRVHVINRKTIFFSPDGTLVKVDMDDWLYRNKDLRITVTIQGYSLHLFPQTEPSDTSEVFHLTSPLGIVVGFEKLLNSGHETRRSFKYSGEFDFRISWPSGLWIEPVTGDSEENPFYIRQSYIRNGHNANNGNHEICRKFLRNGTVLKYFDNGNVVVLRPNGDIVTCMSFEQVRSNEDEKADIETNFAKDGTRITTGYTVEMEPVMCEWTEEEVLRFFESGRNGWEEVDDCVDRSFSNLKFHEEASSSPRPEHDDIGKILIADSFVSVLLTCRAEHKNYATVVYDQSAVSCALSMPDDLRVSISRRGHYKVSMADQVNLKIEENVVSFEGNTCTTCGYRSKSTYRFIPLESSPVIFTCVDVCDNVFEVNEDGMTCYHGKNRPSRCRKSGSSVDITDSASEEESYEKDASDGNKNLESDHVCDHMERCAKTGRYRLFSMNRDLTAHEYLRRSAKELIEATAIFDDGTSIILYPAARRPKLARLITFETSKPESRSKAMLSFQVSVNLRPSNFDRTDLIRSTYAIPYNWLFPFGRNGNGIWENTDRRPFSSRDETTLPKLLAMRIVYGFKEPDRNAVIDIQKALGHYWMSVICGVVEPTNTTENADRKMEVKTVFDSLENDLRDLSLGIKKTIDATTYRSGLARCWNVPRTRAPRRSKEFTELLRQKTTKREELEWYKRCCKEKFILPYFRNITGTCFLWVLDCAMNAPKISAANQSAREHDESQPDDKSQQAIKLSGCCTGKCNV</sequence>
<gene>
    <name evidence="2" type="ORF">WN55_10064</name>
</gene>
<evidence type="ECO:0000256" key="1">
    <source>
        <dbReference type="SAM" id="MobiDB-lite"/>
    </source>
</evidence>
<feature type="compositionally biased region" description="Basic residues" evidence="1">
    <location>
        <begin position="804"/>
        <end position="814"/>
    </location>
</feature>
<proteinExistence type="predicted"/>
<feature type="region of interest" description="Disordered" evidence="1">
    <location>
        <begin position="804"/>
        <end position="838"/>
    </location>
</feature>
<dbReference type="STRING" id="178035.A0A154P8L3"/>
<dbReference type="OrthoDB" id="10257153at2759"/>
<evidence type="ECO:0000313" key="3">
    <source>
        <dbReference type="Proteomes" id="UP000076502"/>
    </source>
</evidence>
<name>A0A154P8L3_DUFNO</name>
<dbReference type="GO" id="GO:1990716">
    <property type="term" value="C:axonemal central apparatus"/>
    <property type="evidence" value="ECO:0007669"/>
    <property type="project" value="TreeGrafter"/>
</dbReference>